<sequence>MHDYSLIWLIPFFPLVGFLVNGLLGKKIGNEKVIGAIGTLAIAASFVVSCKMFFQLLGDVEKTHEVILFSWMSVGQLQIDWGFLLDPLSALMIMVVTGVGSLIHLYSNGYMHGEEGFYRYFAYLNLFCFSMLMLVLGNNALVMFVGWEGVGLCSYLLIGYYFEKKSAGDAAKKAFVVNRVGDFGFLIGLFTLFWALGEHGVWTFQFTKIAENAHLLPAGGVVVTVATLCFFLGATGKSAQIPLYTWLPDAMEGPTPVSALIHAATMVTAGVYMIGRMNGLFSMAPDTMMVIAIVGAATAIFAASIGLAQNDIKRVLAYSTVSQLGYMFLAMGVGAFSAGIFHLMTHAFFKACLFLGSGSVIHAMHHAYHKAHLHDDPQDMRNMGGLAKKMPITFITFFVSTLAISGIPGLSGFFSKDEILWWAFSSTRGGWILWLIGFIAAGMTAFYMFRLVFMTFFGKQKTDARAKDHVHESPLVITIPLMVLGLLALVGGWVGIPAALGGANRFEHFLAPVFEHAQETYGIHAQHSLQAFEFPLMGCSIGIALVGIFLAWIMYVKNPELPGRLVARFRWLHTAIFNKWFVDELYDGLFVNATKRLGRYFWKGFDVPVIDGIVNGVGWLVQGSSRVLRFIQNGQIHSYAMTMVLGMVVIVAVYVFK</sequence>
<feature type="domain" description="NADH:quinone oxidoreductase/Mrp antiporter transmembrane" evidence="7">
    <location>
        <begin position="138"/>
        <end position="444"/>
    </location>
</feature>
<dbReference type="GO" id="GO:0012505">
    <property type="term" value="C:endomembrane system"/>
    <property type="evidence" value="ECO:0007669"/>
    <property type="project" value="UniProtKB-SubCell"/>
</dbReference>
<feature type="domain" description="NADH-Ubiquinone oxidoreductase (complex I) chain 5 N-terminal" evidence="8">
    <location>
        <begin position="71"/>
        <end position="121"/>
    </location>
</feature>
<evidence type="ECO:0000256" key="6">
    <source>
        <dbReference type="SAM" id="Phobius"/>
    </source>
</evidence>
<dbReference type="Pfam" id="PF00662">
    <property type="entry name" value="Proton_antipo_N"/>
    <property type="match status" value="1"/>
</dbReference>
<dbReference type="EMBL" id="NAAD01000019">
    <property type="protein sequence ID" value="ORJ57461.1"/>
    <property type="molecule type" value="Genomic_DNA"/>
</dbReference>
<feature type="transmembrane region" description="Helical" evidence="6">
    <location>
        <begin position="474"/>
        <end position="496"/>
    </location>
</feature>
<dbReference type="GO" id="GO:0048038">
    <property type="term" value="F:quinone binding"/>
    <property type="evidence" value="ECO:0007669"/>
    <property type="project" value="UniProtKB-KW"/>
</dbReference>
<feature type="transmembrane region" description="Helical" evidence="6">
    <location>
        <begin position="6"/>
        <end position="24"/>
    </location>
</feature>
<dbReference type="GO" id="GO:0008137">
    <property type="term" value="F:NADH dehydrogenase (ubiquinone) activity"/>
    <property type="evidence" value="ECO:0007669"/>
    <property type="project" value="InterPro"/>
</dbReference>
<dbReference type="PANTHER" id="PTHR42829">
    <property type="entry name" value="NADH-UBIQUINONE OXIDOREDUCTASE CHAIN 5"/>
    <property type="match status" value="1"/>
</dbReference>
<evidence type="ECO:0000259" key="7">
    <source>
        <dbReference type="Pfam" id="PF00361"/>
    </source>
</evidence>
<proteinExistence type="predicted"/>
<organism evidence="9 10">
    <name type="scientific">Geothermobacter hydrogeniphilus</name>
    <dbReference type="NCBI Taxonomy" id="1969733"/>
    <lineage>
        <taxon>Bacteria</taxon>
        <taxon>Pseudomonadati</taxon>
        <taxon>Thermodesulfobacteriota</taxon>
        <taxon>Desulfuromonadia</taxon>
        <taxon>Desulfuromonadales</taxon>
        <taxon>Geothermobacteraceae</taxon>
        <taxon>Geothermobacter</taxon>
    </lineage>
</organism>
<keyword evidence="10" id="KW-1185">Reference proteome</keyword>
<dbReference type="RefSeq" id="WP_085011342.1">
    <property type="nucleotide sequence ID" value="NZ_NAAD01000019.1"/>
</dbReference>
<feature type="transmembrane region" description="Helical" evidence="6">
    <location>
        <begin position="347"/>
        <end position="369"/>
    </location>
</feature>
<feature type="transmembrane region" description="Helical" evidence="6">
    <location>
        <begin position="315"/>
        <end position="341"/>
    </location>
</feature>
<keyword evidence="3 6" id="KW-1133">Transmembrane helix</keyword>
<feature type="transmembrane region" description="Helical" evidence="6">
    <location>
        <begin position="33"/>
        <end position="54"/>
    </location>
</feature>
<dbReference type="GO" id="GO:0042773">
    <property type="term" value="P:ATP synthesis coupled electron transport"/>
    <property type="evidence" value="ECO:0007669"/>
    <property type="project" value="InterPro"/>
</dbReference>
<dbReference type="InterPro" id="IPR003945">
    <property type="entry name" value="NU5C-like"/>
</dbReference>
<protein>
    <submittedName>
        <fullName evidence="9">NADH-quinone oxidoreductase subunit L</fullName>
    </submittedName>
</protein>
<gene>
    <name evidence="9" type="ORF">B5V00_13485</name>
</gene>
<dbReference type="InterPro" id="IPR001516">
    <property type="entry name" value="Proton_antipo_N"/>
</dbReference>
<dbReference type="GO" id="GO:0015990">
    <property type="term" value="P:electron transport coupled proton transport"/>
    <property type="evidence" value="ECO:0007669"/>
    <property type="project" value="TreeGrafter"/>
</dbReference>
<accession>A0A1X0XX29</accession>
<dbReference type="GO" id="GO:0016020">
    <property type="term" value="C:membrane"/>
    <property type="evidence" value="ECO:0007669"/>
    <property type="project" value="UniProtKB-SubCell"/>
</dbReference>
<feature type="transmembrane region" description="Helical" evidence="6">
    <location>
        <begin position="257"/>
        <end position="275"/>
    </location>
</feature>
<comment type="subcellular location">
    <subcellularLocation>
        <location evidence="1">Endomembrane system</location>
        <topology evidence="1">Multi-pass membrane protein</topology>
    </subcellularLocation>
    <subcellularLocation>
        <location evidence="5">Membrane</location>
        <topology evidence="5">Multi-pass membrane protein</topology>
    </subcellularLocation>
</comment>
<dbReference type="InterPro" id="IPR018393">
    <property type="entry name" value="NADHpl_OxRdtase_5_subgr"/>
</dbReference>
<dbReference type="GO" id="GO:0003954">
    <property type="term" value="F:NADH dehydrogenase activity"/>
    <property type="evidence" value="ECO:0007669"/>
    <property type="project" value="TreeGrafter"/>
</dbReference>
<dbReference type="PRINTS" id="PR01435">
    <property type="entry name" value="NPOXDRDTASE5"/>
</dbReference>
<evidence type="ECO:0000256" key="5">
    <source>
        <dbReference type="RuleBase" id="RU000320"/>
    </source>
</evidence>
<name>A0A1X0XX29_9BACT</name>
<dbReference type="PRINTS" id="PR01434">
    <property type="entry name" value="NADHDHGNASE5"/>
</dbReference>
<feature type="transmembrane region" description="Helical" evidence="6">
    <location>
        <begin position="81"/>
        <end position="105"/>
    </location>
</feature>
<dbReference type="NCBIfam" id="TIGR01974">
    <property type="entry name" value="NDH_I_L"/>
    <property type="match status" value="1"/>
</dbReference>
<keyword evidence="4 6" id="KW-0472">Membrane</keyword>
<dbReference type="InterPro" id="IPR001750">
    <property type="entry name" value="ND/Mrp_TM"/>
</dbReference>
<reference evidence="9 10" key="1">
    <citation type="submission" date="2017-03" db="EMBL/GenBank/DDBJ databases">
        <title>Genome sequence of Geothermobacter sp. EPR-M, Deep-Sea Iron Reducer.</title>
        <authorList>
            <person name="Tully B."/>
            <person name="Savalia P."/>
            <person name="Abuyen K."/>
            <person name="Baughan C."/>
            <person name="Romero E."/>
            <person name="Ronkowski C."/>
            <person name="Torres B."/>
            <person name="Tremblay J."/>
            <person name="Trujillo A."/>
            <person name="Tyler M."/>
            <person name="Perez-Rodriguez I."/>
            <person name="Amend J."/>
        </authorList>
    </citation>
    <scope>NUCLEOTIDE SEQUENCE [LARGE SCALE GENOMIC DNA]</scope>
    <source>
        <strain evidence="9 10">EPR-M</strain>
    </source>
</reference>
<evidence type="ECO:0000313" key="9">
    <source>
        <dbReference type="EMBL" id="ORJ57461.1"/>
    </source>
</evidence>
<evidence type="ECO:0000256" key="3">
    <source>
        <dbReference type="ARBA" id="ARBA00022989"/>
    </source>
</evidence>
<keyword evidence="2 5" id="KW-0812">Transmembrane</keyword>
<evidence type="ECO:0000313" key="10">
    <source>
        <dbReference type="Proteomes" id="UP000193136"/>
    </source>
</evidence>
<evidence type="ECO:0000256" key="1">
    <source>
        <dbReference type="ARBA" id="ARBA00004127"/>
    </source>
</evidence>
<dbReference type="Proteomes" id="UP000193136">
    <property type="component" value="Unassembled WGS sequence"/>
</dbReference>
<dbReference type="PANTHER" id="PTHR42829:SF2">
    <property type="entry name" value="NADH-UBIQUINONE OXIDOREDUCTASE CHAIN 5"/>
    <property type="match status" value="1"/>
</dbReference>
<evidence type="ECO:0000259" key="8">
    <source>
        <dbReference type="Pfam" id="PF00662"/>
    </source>
</evidence>
<feature type="transmembrane region" description="Helical" evidence="6">
    <location>
        <begin position="287"/>
        <end position="308"/>
    </location>
</feature>
<dbReference type="Pfam" id="PF00361">
    <property type="entry name" value="Proton_antipo_M"/>
    <property type="match status" value="1"/>
</dbReference>
<dbReference type="Gene3D" id="1.20.5.2700">
    <property type="match status" value="1"/>
</dbReference>
<evidence type="ECO:0000256" key="2">
    <source>
        <dbReference type="ARBA" id="ARBA00022692"/>
    </source>
</evidence>
<feature type="transmembrane region" description="Helical" evidence="6">
    <location>
        <begin position="142"/>
        <end position="162"/>
    </location>
</feature>
<dbReference type="OrthoDB" id="9805769at2"/>
<feature type="transmembrane region" description="Helical" evidence="6">
    <location>
        <begin position="636"/>
        <end position="656"/>
    </location>
</feature>
<feature type="transmembrane region" description="Helical" evidence="6">
    <location>
        <begin position="174"/>
        <end position="195"/>
    </location>
</feature>
<comment type="caution">
    <text evidence="9">The sequence shown here is derived from an EMBL/GenBank/DDBJ whole genome shotgun (WGS) entry which is preliminary data.</text>
</comment>
<evidence type="ECO:0000256" key="4">
    <source>
        <dbReference type="ARBA" id="ARBA00023136"/>
    </source>
</evidence>
<feature type="transmembrane region" description="Helical" evidence="6">
    <location>
        <begin position="117"/>
        <end position="136"/>
    </location>
</feature>
<dbReference type="AlphaFoldDB" id="A0A1X0XX29"/>
<dbReference type="NCBIfam" id="NF005141">
    <property type="entry name" value="PRK06590.1"/>
    <property type="match status" value="1"/>
</dbReference>
<feature type="transmembrane region" description="Helical" evidence="6">
    <location>
        <begin position="390"/>
        <end position="411"/>
    </location>
</feature>
<dbReference type="STRING" id="1969733.B5V00_13485"/>
<feature type="transmembrane region" description="Helical" evidence="6">
    <location>
        <begin position="215"/>
        <end position="236"/>
    </location>
</feature>
<feature type="transmembrane region" description="Helical" evidence="6">
    <location>
        <begin position="431"/>
        <end position="453"/>
    </location>
</feature>
<feature type="transmembrane region" description="Helical" evidence="6">
    <location>
        <begin position="534"/>
        <end position="555"/>
    </location>
</feature>